<accession>A0A7V7KXQ4</accession>
<dbReference type="SUPFAM" id="SSF53850">
    <property type="entry name" value="Periplasmic binding protein-like II"/>
    <property type="match status" value="1"/>
</dbReference>
<dbReference type="Pfam" id="PF00497">
    <property type="entry name" value="SBP_bac_3"/>
    <property type="match status" value="1"/>
</dbReference>
<organism evidence="3 4">
    <name type="scientific">Halopseudomonas laoshanensis</name>
    <dbReference type="NCBI Taxonomy" id="2268758"/>
    <lineage>
        <taxon>Bacteria</taxon>
        <taxon>Pseudomonadati</taxon>
        <taxon>Pseudomonadota</taxon>
        <taxon>Gammaproteobacteria</taxon>
        <taxon>Pseudomonadales</taxon>
        <taxon>Pseudomonadaceae</taxon>
        <taxon>Halopseudomonas</taxon>
    </lineage>
</organism>
<dbReference type="EMBL" id="QOVF01000002">
    <property type="protein sequence ID" value="KAA0694906.1"/>
    <property type="molecule type" value="Genomic_DNA"/>
</dbReference>
<sequence length="265" mass="29937">MLVCLAFTLWMFPWPLLAGPELNPPAVRPVVQVGIMRFPEYSYQNEQGQAVGVMVDLTRLLLERAGYRSDIRILPSARIWRGLEDGEVHLWPGIVNKPGLDDLTLLTERDLTQVAINLYYLPGQPKPILPEVLVGKRLILITNYTYVKSLLERLQDPALAMSFDSSMSHVGALEMLLRGRGDFLLNYRAQVDPLVASMGLEPLPHIELAEHPMRYVLSRQSGFAEQLKTDLDRAYDELAAEGVELDVQKRLQLLHEGATLEKEPE</sequence>
<comment type="caution">
    <text evidence="3">The sequence shown here is derived from an EMBL/GenBank/DDBJ whole genome shotgun (WGS) entry which is preliminary data.</text>
</comment>
<dbReference type="InterPro" id="IPR001638">
    <property type="entry name" value="Solute-binding_3/MltF_N"/>
</dbReference>
<evidence type="ECO:0000313" key="3">
    <source>
        <dbReference type="EMBL" id="KAA0694906.1"/>
    </source>
</evidence>
<keyword evidence="1" id="KW-0732">Signal</keyword>
<reference evidence="3 4" key="1">
    <citation type="submission" date="2018-07" db="EMBL/GenBank/DDBJ databases">
        <title>Pseudomonas laoshanensis sp. nov., isolated from soil.</title>
        <authorList>
            <person name="Sun J."/>
            <person name="Yu L."/>
            <person name="Wang M."/>
            <person name="Zhang C."/>
        </authorList>
    </citation>
    <scope>NUCLEOTIDE SEQUENCE [LARGE SCALE GENOMIC DNA]</scope>
    <source>
        <strain evidence="3 4">Y22</strain>
    </source>
</reference>
<feature type="chain" id="PRO_5030676989" evidence="1">
    <location>
        <begin position="19"/>
        <end position="265"/>
    </location>
</feature>
<feature type="signal peptide" evidence="1">
    <location>
        <begin position="1"/>
        <end position="18"/>
    </location>
</feature>
<dbReference type="OrthoDB" id="8481721at2"/>
<dbReference type="AlphaFoldDB" id="A0A7V7KXQ4"/>
<gene>
    <name evidence="3" type="ORF">DT594_08505</name>
</gene>
<dbReference type="Proteomes" id="UP000463138">
    <property type="component" value="Unassembled WGS sequence"/>
</dbReference>
<keyword evidence="4" id="KW-1185">Reference proteome</keyword>
<name>A0A7V7KXQ4_9GAMM</name>
<protein>
    <submittedName>
        <fullName evidence="3">Bifunctional lytic transglycosylase/amino acid ABC transporter substrate-binding protein</fullName>
    </submittedName>
</protein>
<evidence type="ECO:0000256" key="1">
    <source>
        <dbReference type="SAM" id="SignalP"/>
    </source>
</evidence>
<dbReference type="Gene3D" id="3.40.190.10">
    <property type="entry name" value="Periplasmic binding protein-like II"/>
    <property type="match status" value="2"/>
</dbReference>
<evidence type="ECO:0000259" key="2">
    <source>
        <dbReference type="Pfam" id="PF00497"/>
    </source>
</evidence>
<evidence type="ECO:0000313" key="4">
    <source>
        <dbReference type="Proteomes" id="UP000463138"/>
    </source>
</evidence>
<feature type="domain" description="Solute-binding protein family 3/N-terminal" evidence="2">
    <location>
        <begin position="34"/>
        <end position="100"/>
    </location>
</feature>
<proteinExistence type="predicted"/>